<name>A0A8S3DYK5_9BILA</name>
<proteinExistence type="predicted"/>
<dbReference type="Proteomes" id="UP000681967">
    <property type="component" value="Unassembled WGS sequence"/>
</dbReference>
<feature type="compositionally biased region" description="Polar residues" evidence="1">
    <location>
        <begin position="16"/>
        <end position="29"/>
    </location>
</feature>
<organism evidence="3 4">
    <name type="scientific">Rotaria magnacalcarata</name>
    <dbReference type="NCBI Taxonomy" id="392030"/>
    <lineage>
        <taxon>Eukaryota</taxon>
        <taxon>Metazoa</taxon>
        <taxon>Spiralia</taxon>
        <taxon>Gnathifera</taxon>
        <taxon>Rotifera</taxon>
        <taxon>Eurotatoria</taxon>
        <taxon>Bdelloidea</taxon>
        <taxon>Philodinida</taxon>
        <taxon>Philodinidae</taxon>
        <taxon>Rotaria</taxon>
    </lineage>
</organism>
<feature type="non-terminal residue" evidence="3">
    <location>
        <position position="80"/>
    </location>
</feature>
<dbReference type="InterPro" id="IPR012916">
    <property type="entry name" value="RED_N"/>
</dbReference>
<accession>A0A8S3DYK5</accession>
<dbReference type="Pfam" id="PF07808">
    <property type="entry name" value="RED_N"/>
    <property type="match status" value="1"/>
</dbReference>
<comment type="caution">
    <text evidence="3">The sequence shown here is derived from an EMBL/GenBank/DDBJ whole genome shotgun (WGS) entry which is preliminary data.</text>
</comment>
<feature type="region of interest" description="Disordered" evidence="1">
    <location>
        <begin position="1"/>
        <end position="39"/>
    </location>
</feature>
<evidence type="ECO:0000313" key="3">
    <source>
        <dbReference type="EMBL" id="CAF5049907.1"/>
    </source>
</evidence>
<dbReference type="AlphaFoldDB" id="A0A8S3DYK5"/>
<evidence type="ECO:0000256" key="1">
    <source>
        <dbReference type="SAM" id="MobiDB-lite"/>
    </source>
</evidence>
<reference evidence="3" key="1">
    <citation type="submission" date="2021-02" db="EMBL/GenBank/DDBJ databases">
        <authorList>
            <person name="Nowell W R."/>
        </authorList>
    </citation>
    <scope>NUCLEOTIDE SEQUENCE</scope>
</reference>
<sequence length="80" mass="9024">MPMGSGIDTEKKKVLSNETATPNSSTSLTPEEEEEQRLGLKSSMAKNIFRILFRPASRRVNELFSPHRMAYIIDLENLNG</sequence>
<evidence type="ECO:0000259" key="2">
    <source>
        <dbReference type="Pfam" id="PF07808"/>
    </source>
</evidence>
<gene>
    <name evidence="3" type="ORF">BYL167_LOCUS57941</name>
</gene>
<feature type="domain" description="RED-like N-terminal" evidence="2">
    <location>
        <begin position="13"/>
        <end position="77"/>
    </location>
</feature>
<evidence type="ECO:0000313" key="4">
    <source>
        <dbReference type="Proteomes" id="UP000681967"/>
    </source>
</evidence>
<dbReference type="EMBL" id="CAJOBH010225829">
    <property type="protein sequence ID" value="CAF5049907.1"/>
    <property type="molecule type" value="Genomic_DNA"/>
</dbReference>
<protein>
    <recommendedName>
        <fullName evidence="2">RED-like N-terminal domain-containing protein</fullName>
    </recommendedName>
</protein>